<evidence type="ECO:0000256" key="1">
    <source>
        <dbReference type="SAM" id="MobiDB-lite"/>
    </source>
</evidence>
<feature type="compositionally biased region" description="Basic and acidic residues" evidence="1">
    <location>
        <begin position="19"/>
        <end position="50"/>
    </location>
</feature>
<feature type="region of interest" description="Disordered" evidence="1">
    <location>
        <begin position="1"/>
        <end position="51"/>
    </location>
</feature>
<name>A0AAN6I051_9ASCO</name>
<gene>
    <name evidence="2" type="ORF">KL933_003946</name>
</gene>
<proteinExistence type="predicted"/>
<dbReference type="EMBL" id="JAHLUH010000011">
    <property type="protein sequence ID" value="KAG7725898.1"/>
    <property type="molecule type" value="Genomic_DNA"/>
</dbReference>
<protein>
    <submittedName>
        <fullName evidence="2">Uncharacterized protein</fullName>
    </submittedName>
</protein>
<organism evidence="2 3">
    <name type="scientific">Ogataea haglerorum</name>
    <dbReference type="NCBI Taxonomy" id="1937702"/>
    <lineage>
        <taxon>Eukaryota</taxon>
        <taxon>Fungi</taxon>
        <taxon>Dikarya</taxon>
        <taxon>Ascomycota</taxon>
        <taxon>Saccharomycotina</taxon>
        <taxon>Pichiomycetes</taxon>
        <taxon>Pichiales</taxon>
        <taxon>Pichiaceae</taxon>
        <taxon>Ogataea</taxon>
    </lineage>
</organism>
<dbReference type="Proteomes" id="UP000738402">
    <property type="component" value="Unassembled WGS sequence"/>
</dbReference>
<feature type="compositionally biased region" description="Basic and acidic residues" evidence="1">
    <location>
        <begin position="262"/>
        <end position="274"/>
    </location>
</feature>
<sequence length="346" mass="39783">MVRPAFVDGEQQSPQEPEQQPRERRGRREHDQFPNGRDYEPEHHQPHDTPEQSECLCAAVLRNKVAEPDGENRRYRKVQGLAVRHVQQSCEHAGPPHYPGHEEHALQDERVLHAINVEIRRVLLQQHAEGVETEQQKVGKMKDHREHRKPEPVRIRIPDIVLVAQKLHMVDGYQEHQHHAGHKPAGHGNYLSIAVAHFSSVVQQETNIRHHPAHHRDRVHRVAPALVGARRLARDLVLFPLANHGCYRKQVRQRADTAANQREVRRKHEPDQKRRLPRPHLQVCHVPVGVVEQAVVVLLYLGGHAFERSRLLHGALRQRPENGVDKFVLLERFPCTLVSAHSAGNL</sequence>
<comment type="caution">
    <text evidence="2">The sequence shown here is derived from an EMBL/GenBank/DDBJ whole genome shotgun (WGS) entry which is preliminary data.</text>
</comment>
<evidence type="ECO:0000313" key="3">
    <source>
        <dbReference type="Proteomes" id="UP000738402"/>
    </source>
</evidence>
<feature type="region of interest" description="Disordered" evidence="1">
    <location>
        <begin position="252"/>
        <end position="278"/>
    </location>
</feature>
<accession>A0AAN6I051</accession>
<dbReference type="AlphaFoldDB" id="A0AAN6I051"/>
<reference evidence="2" key="1">
    <citation type="journal article" date="2021" name="G3 (Bethesda)">
        <title>Genomic diversity, chromosomal rearrangements, and interspecies hybridization in the ogataea polymorpha species complex.</title>
        <authorList>
            <person name="Hanson S.J."/>
            <person name="Cinneide E.O."/>
            <person name="Salzberg L.I."/>
            <person name="Wolfe K.H."/>
            <person name="McGowan J."/>
            <person name="Fitzpatrick D.A."/>
            <person name="Matlin K."/>
        </authorList>
    </citation>
    <scope>NUCLEOTIDE SEQUENCE</scope>
    <source>
        <strain evidence="2">83-405-1</strain>
    </source>
</reference>
<evidence type="ECO:0000313" key="2">
    <source>
        <dbReference type="EMBL" id="KAG7725898.1"/>
    </source>
</evidence>